<dbReference type="PANTHER" id="PTHR30193:SF37">
    <property type="entry name" value="INNER MEMBRANE ABC TRANSPORTER PERMEASE PROTEIN YCJO"/>
    <property type="match status" value="1"/>
</dbReference>
<evidence type="ECO:0000256" key="7">
    <source>
        <dbReference type="RuleBase" id="RU363032"/>
    </source>
</evidence>
<feature type="transmembrane region" description="Helical" evidence="7">
    <location>
        <begin position="224"/>
        <end position="246"/>
    </location>
</feature>
<keyword evidence="3" id="KW-1003">Cell membrane</keyword>
<feature type="transmembrane region" description="Helical" evidence="7">
    <location>
        <begin position="84"/>
        <end position="105"/>
    </location>
</feature>
<feature type="transmembrane region" description="Helical" evidence="7">
    <location>
        <begin position="117"/>
        <end position="138"/>
    </location>
</feature>
<dbReference type="InterPro" id="IPR051393">
    <property type="entry name" value="ABC_transporter_permease"/>
</dbReference>
<evidence type="ECO:0000256" key="1">
    <source>
        <dbReference type="ARBA" id="ARBA00004651"/>
    </source>
</evidence>
<dbReference type="CDD" id="cd06261">
    <property type="entry name" value="TM_PBP2"/>
    <property type="match status" value="1"/>
</dbReference>
<dbReference type="EMBL" id="NHOA01000016">
    <property type="protein sequence ID" value="PHQ40159.1"/>
    <property type="molecule type" value="Genomic_DNA"/>
</dbReference>
<protein>
    <recommendedName>
        <fullName evidence="8">ABC transmembrane type-1 domain-containing protein</fullName>
    </recommendedName>
</protein>
<reference evidence="9 10" key="1">
    <citation type="journal article" date="2014" name="Front. Microbiol.">
        <title>Population and genomic analysis of the genus Halorubrum.</title>
        <authorList>
            <person name="Fullmer M.S."/>
            <person name="Soucy S.M."/>
            <person name="Swithers K.S."/>
            <person name="Makkay A.M."/>
            <person name="Wheeler R."/>
            <person name="Ventosa A."/>
            <person name="Gogarten J.P."/>
            <person name="Papke R.T."/>
        </authorList>
    </citation>
    <scope>NUCLEOTIDE SEQUENCE [LARGE SCALE GENOMIC DNA]</scope>
    <source>
        <strain evidence="9 10">C49</strain>
    </source>
</reference>
<dbReference type="Gene3D" id="1.10.3720.10">
    <property type="entry name" value="MetI-like"/>
    <property type="match status" value="1"/>
</dbReference>
<dbReference type="OrthoDB" id="45815at2157"/>
<dbReference type="PANTHER" id="PTHR30193">
    <property type="entry name" value="ABC TRANSPORTER PERMEASE PROTEIN"/>
    <property type="match status" value="1"/>
</dbReference>
<dbReference type="Proteomes" id="UP000222824">
    <property type="component" value="Unassembled WGS sequence"/>
</dbReference>
<evidence type="ECO:0000256" key="2">
    <source>
        <dbReference type="ARBA" id="ARBA00022448"/>
    </source>
</evidence>
<evidence type="ECO:0000256" key="5">
    <source>
        <dbReference type="ARBA" id="ARBA00022989"/>
    </source>
</evidence>
<feature type="transmembrane region" description="Helical" evidence="7">
    <location>
        <begin position="23"/>
        <end position="43"/>
    </location>
</feature>
<comment type="caution">
    <text evidence="9">The sequence shown here is derived from an EMBL/GenBank/DDBJ whole genome shotgun (WGS) entry which is preliminary data.</text>
</comment>
<feature type="domain" description="ABC transmembrane type-1" evidence="8">
    <location>
        <begin position="80"/>
        <end position="293"/>
    </location>
</feature>
<comment type="similarity">
    <text evidence="7">Belongs to the binding-protein-dependent transport system permease family.</text>
</comment>
<dbReference type="GO" id="GO:0055085">
    <property type="term" value="P:transmembrane transport"/>
    <property type="evidence" value="ECO:0007669"/>
    <property type="project" value="InterPro"/>
</dbReference>
<feature type="transmembrane region" description="Helical" evidence="7">
    <location>
        <begin position="276"/>
        <end position="296"/>
    </location>
</feature>
<gene>
    <name evidence="9" type="ORF">DJ69_02265</name>
</gene>
<dbReference type="GO" id="GO:0005886">
    <property type="term" value="C:plasma membrane"/>
    <property type="evidence" value="ECO:0007669"/>
    <property type="project" value="UniProtKB-SubCell"/>
</dbReference>
<keyword evidence="10" id="KW-1185">Reference proteome</keyword>
<accession>A0A2G1WMS0</accession>
<keyword evidence="2 7" id="KW-0813">Transport</keyword>
<feature type="transmembrane region" description="Helical" evidence="7">
    <location>
        <begin position="158"/>
        <end position="177"/>
    </location>
</feature>
<keyword evidence="6 7" id="KW-0472">Membrane</keyword>
<dbReference type="PROSITE" id="PS50928">
    <property type="entry name" value="ABC_TM1"/>
    <property type="match status" value="1"/>
</dbReference>
<dbReference type="RefSeq" id="WP_099254129.1">
    <property type="nucleotide sequence ID" value="NZ_NHOA01000016.1"/>
</dbReference>
<evidence type="ECO:0000313" key="9">
    <source>
        <dbReference type="EMBL" id="PHQ40159.1"/>
    </source>
</evidence>
<dbReference type="AlphaFoldDB" id="A0A2G1WMS0"/>
<evidence type="ECO:0000256" key="3">
    <source>
        <dbReference type="ARBA" id="ARBA00022475"/>
    </source>
</evidence>
<organism evidence="9 10">
    <name type="scientific">Halorubrum persicum</name>
    <dbReference type="NCBI Taxonomy" id="1383844"/>
    <lineage>
        <taxon>Archaea</taxon>
        <taxon>Methanobacteriati</taxon>
        <taxon>Methanobacteriota</taxon>
        <taxon>Stenosarchaea group</taxon>
        <taxon>Halobacteria</taxon>
        <taxon>Halobacteriales</taxon>
        <taxon>Haloferacaceae</taxon>
        <taxon>Halorubrum</taxon>
    </lineage>
</organism>
<evidence type="ECO:0000256" key="4">
    <source>
        <dbReference type="ARBA" id="ARBA00022692"/>
    </source>
</evidence>
<keyword evidence="5 7" id="KW-1133">Transmembrane helix</keyword>
<name>A0A2G1WMS0_9EURY</name>
<evidence type="ECO:0000256" key="6">
    <source>
        <dbReference type="ARBA" id="ARBA00023136"/>
    </source>
</evidence>
<evidence type="ECO:0000313" key="10">
    <source>
        <dbReference type="Proteomes" id="UP000222824"/>
    </source>
</evidence>
<dbReference type="InterPro" id="IPR035906">
    <property type="entry name" value="MetI-like_sf"/>
</dbReference>
<evidence type="ECO:0000259" key="8">
    <source>
        <dbReference type="PROSITE" id="PS50928"/>
    </source>
</evidence>
<sequence>MIATIRERVLDVLTDSGRISLKLYLYVVPALLLYAVFMLYPLAELFLLSFQNFSLGGSNEWVGLANYQNVLSDPVFWQAAQNTLVYGVVGITVPVVLGLIIAAMLNVDVPGSTTVRSIIFTPQIVPIVVAGILFVWIFNNNGILNSVLVGTGVVDSRIRWLSSPVLALPVVLLMVIWKRTGYYMVIVLAGLQSIPDEVYDAAKVQGKSRWQTFRHVTVPMARSALVIVVVLGIINAVKSFASVFVMTEGGPGHATEILGTYFYKQTFAFFNYGEGAAIGFIQFLIVLVLTTAFFYVEGEFNVN</sequence>
<dbReference type="SUPFAM" id="SSF161098">
    <property type="entry name" value="MetI-like"/>
    <property type="match status" value="1"/>
</dbReference>
<keyword evidence="4 7" id="KW-0812">Transmembrane</keyword>
<dbReference type="Pfam" id="PF00528">
    <property type="entry name" value="BPD_transp_1"/>
    <property type="match status" value="1"/>
</dbReference>
<proteinExistence type="inferred from homology"/>
<dbReference type="InterPro" id="IPR000515">
    <property type="entry name" value="MetI-like"/>
</dbReference>
<comment type="subcellular location">
    <subcellularLocation>
        <location evidence="1 7">Cell membrane</location>
        <topology evidence="1 7">Multi-pass membrane protein</topology>
    </subcellularLocation>
</comment>